<dbReference type="Gene3D" id="1.10.533.10">
    <property type="entry name" value="Death Domain, Fas"/>
    <property type="match status" value="1"/>
</dbReference>
<evidence type="ECO:0000313" key="7">
    <source>
        <dbReference type="EMBL" id="CAH3193592.1"/>
    </source>
</evidence>
<dbReference type="InterPro" id="IPR031964">
    <property type="entry name" value="CARD_dom"/>
</dbReference>
<evidence type="ECO:0000256" key="4">
    <source>
        <dbReference type="ARBA" id="ARBA00022843"/>
    </source>
</evidence>
<evidence type="ECO:0000256" key="3">
    <source>
        <dbReference type="ARBA" id="ARBA00022588"/>
    </source>
</evidence>
<protein>
    <recommendedName>
        <fullName evidence="6">Caspase recruitment domain-containing protein</fullName>
    </recommendedName>
</protein>
<dbReference type="Pfam" id="PF16739">
    <property type="entry name" value="CARD_2"/>
    <property type="match status" value="1"/>
</dbReference>
<accession>A0ABN8SPR8</accession>
<reference evidence="7 8" key="1">
    <citation type="submission" date="2022-05" db="EMBL/GenBank/DDBJ databases">
        <authorList>
            <consortium name="Genoscope - CEA"/>
            <person name="William W."/>
        </authorList>
    </citation>
    <scope>NUCLEOTIDE SEQUENCE [LARGE SCALE GENOMIC DNA]</scope>
</reference>
<evidence type="ECO:0000256" key="5">
    <source>
        <dbReference type="ARBA" id="ARBA00022859"/>
    </source>
</evidence>
<keyword evidence="2" id="KW-0597">Phosphoprotein</keyword>
<gene>
    <name evidence="7" type="ORF">PEVE_00026156</name>
</gene>
<dbReference type="InterPro" id="IPR011029">
    <property type="entry name" value="DEATH-like_dom_sf"/>
</dbReference>
<keyword evidence="3" id="KW-0399">Innate immunity</keyword>
<dbReference type="EMBL" id="CALNXI010003534">
    <property type="protein sequence ID" value="CAH3193592.1"/>
    <property type="molecule type" value="Genomic_DNA"/>
</dbReference>
<evidence type="ECO:0000256" key="1">
    <source>
        <dbReference type="ARBA" id="ARBA00022499"/>
    </source>
</evidence>
<evidence type="ECO:0000259" key="6">
    <source>
        <dbReference type="Pfam" id="PF16739"/>
    </source>
</evidence>
<sequence>MRPYEKQILEKRLKEFQYEVIPNELLPFLPCLIPEDKEEIKANQTNHGAIRATEVLVDRLKRRHEGFQNFVQALRKCGSEHTALLLDPNYDYRGKGIKTRVERQTTTSSQVRVRHA</sequence>
<proteinExistence type="predicted"/>
<comment type="caution">
    <text evidence="7">The sequence shown here is derived from an EMBL/GenBank/DDBJ whole genome shotgun (WGS) entry which is preliminary data.</text>
</comment>
<keyword evidence="5" id="KW-0391">Immunity</keyword>
<keyword evidence="1" id="KW-1017">Isopeptide bond</keyword>
<evidence type="ECO:0000256" key="2">
    <source>
        <dbReference type="ARBA" id="ARBA00022553"/>
    </source>
</evidence>
<dbReference type="SUPFAM" id="SSF47986">
    <property type="entry name" value="DEATH domain"/>
    <property type="match status" value="1"/>
</dbReference>
<name>A0ABN8SPR8_9CNID</name>
<keyword evidence="4" id="KW-0832">Ubl conjugation</keyword>
<feature type="domain" description="Caspase recruitment" evidence="6">
    <location>
        <begin position="3"/>
        <end position="88"/>
    </location>
</feature>
<evidence type="ECO:0000313" key="8">
    <source>
        <dbReference type="Proteomes" id="UP001159427"/>
    </source>
</evidence>
<dbReference type="Proteomes" id="UP001159427">
    <property type="component" value="Unassembled WGS sequence"/>
</dbReference>
<keyword evidence="8" id="KW-1185">Reference proteome</keyword>
<organism evidence="7 8">
    <name type="scientific">Porites evermanni</name>
    <dbReference type="NCBI Taxonomy" id="104178"/>
    <lineage>
        <taxon>Eukaryota</taxon>
        <taxon>Metazoa</taxon>
        <taxon>Cnidaria</taxon>
        <taxon>Anthozoa</taxon>
        <taxon>Hexacorallia</taxon>
        <taxon>Scleractinia</taxon>
        <taxon>Fungiina</taxon>
        <taxon>Poritidae</taxon>
        <taxon>Porites</taxon>
    </lineage>
</organism>